<evidence type="ECO:0000256" key="2">
    <source>
        <dbReference type="SAM" id="Phobius"/>
    </source>
</evidence>
<keyword evidence="2" id="KW-1133">Transmembrane helix</keyword>
<protein>
    <submittedName>
        <fullName evidence="3">Type IV secretory pathway VirB10-like protein</fullName>
    </submittedName>
</protein>
<evidence type="ECO:0000256" key="1">
    <source>
        <dbReference type="SAM" id="MobiDB-lite"/>
    </source>
</evidence>
<dbReference type="Proteomes" id="UP000649753">
    <property type="component" value="Unassembled WGS sequence"/>
</dbReference>
<keyword evidence="2" id="KW-0812">Transmembrane</keyword>
<keyword evidence="4" id="KW-1185">Reference proteome</keyword>
<dbReference type="RefSeq" id="WP_192765427.1">
    <property type="nucleotide sequence ID" value="NZ_JADBEB010000001.1"/>
</dbReference>
<evidence type="ECO:0000313" key="3">
    <source>
        <dbReference type="EMBL" id="MBE1485195.1"/>
    </source>
</evidence>
<sequence length="157" mass="16672">MTTPFEDLIRSTLSELAEETPTMTDPFTGAERRARLRRRTTLTLAGVGTAAVMLIAAPIAIAATRQPVDQRPAAPTVSPTPQSTDQPSYPTVAPTPQSTEEPSYPTVAPNPDSTEEPTVPPNPDSTEEPSYPTVAPNPDFTEEPPIRTVAPTPASVP</sequence>
<evidence type="ECO:0000313" key="4">
    <source>
        <dbReference type="Proteomes" id="UP000649753"/>
    </source>
</evidence>
<dbReference type="PRINTS" id="PR01217">
    <property type="entry name" value="PRICHEXTENSN"/>
</dbReference>
<keyword evidence="2" id="KW-0472">Membrane</keyword>
<feature type="region of interest" description="Disordered" evidence="1">
    <location>
        <begin position="15"/>
        <end position="34"/>
    </location>
</feature>
<organism evidence="3 4">
    <name type="scientific">Plantactinospora soyae</name>
    <dbReference type="NCBI Taxonomy" id="1544732"/>
    <lineage>
        <taxon>Bacteria</taxon>
        <taxon>Bacillati</taxon>
        <taxon>Actinomycetota</taxon>
        <taxon>Actinomycetes</taxon>
        <taxon>Micromonosporales</taxon>
        <taxon>Micromonosporaceae</taxon>
        <taxon>Plantactinospora</taxon>
    </lineage>
</organism>
<comment type="caution">
    <text evidence="3">The sequence shown here is derived from an EMBL/GenBank/DDBJ whole genome shotgun (WGS) entry which is preliminary data.</text>
</comment>
<feature type="region of interest" description="Disordered" evidence="1">
    <location>
        <begin position="64"/>
        <end position="157"/>
    </location>
</feature>
<dbReference type="EMBL" id="JADBEB010000001">
    <property type="protein sequence ID" value="MBE1485195.1"/>
    <property type="molecule type" value="Genomic_DNA"/>
</dbReference>
<feature type="transmembrane region" description="Helical" evidence="2">
    <location>
        <begin position="42"/>
        <end position="63"/>
    </location>
</feature>
<dbReference type="AlphaFoldDB" id="A0A927M1P3"/>
<name>A0A927M1P3_9ACTN</name>
<proteinExistence type="predicted"/>
<accession>A0A927M1P3</accession>
<reference evidence="3" key="1">
    <citation type="submission" date="2020-10" db="EMBL/GenBank/DDBJ databases">
        <title>Sequencing the genomes of 1000 actinobacteria strains.</title>
        <authorList>
            <person name="Klenk H.-P."/>
        </authorList>
    </citation>
    <scope>NUCLEOTIDE SEQUENCE</scope>
    <source>
        <strain evidence="3">DSM 46832</strain>
    </source>
</reference>
<feature type="compositionally biased region" description="Polar residues" evidence="1">
    <location>
        <begin position="77"/>
        <end position="101"/>
    </location>
</feature>
<gene>
    <name evidence="3" type="ORF">H4W31_000833</name>
</gene>